<organism evidence="3 4">
    <name type="scientific">Adineta steineri</name>
    <dbReference type="NCBI Taxonomy" id="433720"/>
    <lineage>
        <taxon>Eukaryota</taxon>
        <taxon>Metazoa</taxon>
        <taxon>Spiralia</taxon>
        <taxon>Gnathifera</taxon>
        <taxon>Rotifera</taxon>
        <taxon>Eurotatoria</taxon>
        <taxon>Bdelloidea</taxon>
        <taxon>Adinetida</taxon>
        <taxon>Adinetidae</taxon>
        <taxon>Adineta</taxon>
    </lineage>
</organism>
<dbReference type="Pfam" id="PF02375">
    <property type="entry name" value="JmjN"/>
    <property type="match status" value="1"/>
</dbReference>
<gene>
    <name evidence="3" type="ORF">QVE165_LOCUS37426</name>
</gene>
<proteinExistence type="predicted"/>
<dbReference type="PROSITE" id="PS51183">
    <property type="entry name" value="JMJN"/>
    <property type="match status" value="1"/>
</dbReference>
<dbReference type="SMART" id="SM00545">
    <property type="entry name" value="JmjN"/>
    <property type="match status" value="1"/>
</dbReference>
<dbReference type="SUPFAM" id="SSF51197">
    <property type="entry name" value="Clavaminate synthase-like"/>
    <property type="match status" value="1"/>
</dbReference>
<evidence type="ECO:0000313" key="3">
    <source>
        <dbReference type="EMBL" id="CAF1410021.1"/>
    </source>
</evidence>
<sequence length="519" mass="60179">MVSSHIEVPVFYPTYDEFKDFSAFISSIEARHAHKIGLAKIVPPKEWIACKTGYKQKRIDEKVVENPIKQEVHGKDGVYSVFNIQQPSIKLSSFQKLSASNRYAAPKAISNDLEKLEKKYWQSLTSNAPIYGADVSGSFTDENQTIWNVRNLGTILDDLVSESGTKIQGVNTPYLYFGMWKASFAWHTEDMDLYSINYLHFGAPKQWYVIPPSHGRKFEQYASSRFASLARRCPAFLRHKMTIISPALLTKESIPYGKMTQYENEFMITFPYGYHAGFNYGFNCAESTNFALERWIEYGKHSTKCTCRDDMVKISMDQFVYKYQPECYEDWCRGVNLTPHPEDIQLSKINKPVLSNSLIKKRLLTNQNSNKSDLESSPTTNDQIQYYHHEHIADERYACIFRNLAKFDKQKHLKTYQCTIPLIRAALYRAQFKMNKNQKKNSTKLLCLTAAVITKLSFSYSSAYSPIYFNGLKQSGKYRENILNGLWNYQLLNHKSEQKHFIPIMKIILMNYFNVQCVI</sequence>
<protein>
    <submittedName>
        <fullName evidence="3">Uncharacterized protein</fullName>
    </submittedName>
</protein>
<evidence type="ECO:0000313" key="4">
    <source>
        <dbReference type="Proteomes" id="UP000663832"/>
    </source>
</evidence>
<dbReference type="OrthoDB" id="9547406at2759"/>
<dbReference type="Pfam" id="PF02373">
    <property type="entry name" value="JmjC"/>
    <property type="match status" value="1"/>
</dbReference>
<dbReference type="PANTHER" id="PTHR10694">
    <property type="entry name" value="LYSINE-SPECIFIC DEMETHYLASE"/>
    <property type="match status" value="1"/>
</dbReference>
<feature type="domain" description="JmjN" evidence="1">
    <location>
        <begin position="8"/>
        <end position="50"/>
    </location>
</feature>
<accession>A0A815LHG4</accession>
<dbReference type="SMART" id="SM00558">
    <property type="entry name" value="JmjC"/>
    <property type="match status" value="1"/>
</dbReference>
<dbReference type="Gene3D" id="2.60.120.650">
    <property type="entry name" value="Cupin"/>
    <property type="match status" value="1"/>
</dbReference>
<reference evidence="3" key="1">
    <citation type="submission" date="2021-02" db="EMBL/GenBank/DDBJ databases">
        <authorList>
            <person name="Nowell W R."/>
        </authorList>
    </citation>
    <scope>NUCLEOTIDE SEQUENCE</scope>
</reference>
<dbReference type="InterPro" id="IPR003349">
    <property type="entry name" value="JmjN"/>
</dbReference>
<evidence type="ECO:0000259" key="1">
    <source>
        <dbReference type="PROSITE" id="PS51183"/>
    </source>
</evidence>
<dbReference type="PROSITE" id="PS51184">
    <property type="entry name" value="JMJC"/>
    <property type="match status" value="1"/>
</dbReference>
<dbReference type="EMBL" id="CAJNOM010000388">
    <property type="protein sequence ID" value="CAF1410021.1"/>
    <property type="molecule type" value="Genomic_DNA"/>
</dbReference>
<dbReference type="GO" id="GO:0000785">
    <property type="term" value="C:chromatin"/>
    <property type="evidence" value="ECO:0007669"/>
    <property type="project" value="TreeGrafter"/>
</dbReference>
<dbReference type="PANTHER" id="PTHR10694:SF129">
    <property type="entry name" value="LYSINE-SPECIFIC DEMETHYLASE 4B-RELATED"/>
    <property type="match status" value="1"/>
</dbReference>
<dbReference type="AlphaFoldDB" id="A0A815LHG4"/>
<dbReference type="GO" id="GO:0051864">
    <property type="term" value="F:histone H3K36 demethylase activity"/>
    <property type="evidence" value="ECO:0007669"/>
    <property type="project" value="TreeGrafter"/>
</dbReference>
<comment type="caution">
    <text evidence="3">The sequence shown here is derived from an EMBL/GenBank/DDBJ whole genome shotgun (WGS) entry which is preliminary data.</text>
</comment>
<dbReference type="GO" id="GO:0005634">
    <property type="term" value="C:nucleus"/>
    <property type="evidence" value="ECO:0007669"/>
    <property type="project" value="TreeGrafter"/>
</dbReference>
<dbReference type="GO" id="GO:0010468">
    <property type="term" value="P:regulation of gene expression"/>
    <property type="evidence" value="ECO:0007669"/>
    <property type="project" value="TreeGrafter"/>
</dbReference>
<dbReference type="InterPro" id="IPR003347">
    <property type="entry name" value="JmjC_dom"/>
</dbReference>
<dbReference type="GO" id="GO:0032454">
    <property type="term" value="F:histone H3K9 demethylase activity"/>
    <property type="evidence" value="ECO:0007669"/>
    <property type="project" value="TreeGrafter"/>
</dbReference>
<feature type="domain" description="JmjC" evidence="2">
    <location>
        <begin position="141"/>
        <end position="307"/>
    </location>
</feature>
<dbReference type="Proteomes" id="UP000663832">
    <property type="component" value="Unassembled WGS sequence"/>
</dbReference>
<evidence type="ECO:0000259" key="2">
    <source>
        <dbReference type="PROSITE" id="PS51184"/>
    </source>
</evidence>
<keyword evidence="4" id="KW-1185">Reference proteome</keyword>
<name>A0A815LHG4_9BILA</name>